<evidence type="ECO:0000313" key="3">
    <source>
        <dbReference type="Proteomes" id="UP000193335"/>
    </source>
</evidence>
<protein>
    <recommendedName>
        <fullName evidence="1">Peptidase C14 caspase domain-containing protein</fullName>
    </recommendedName>
</protein>
<dbReference type="EMBL" id="NAFL01000189">
    <property type="protein sequence ID" value="OSJ36549.1"/>
    <property type="molecule type" value="Genomic_DNA"/>
</dbReference>
<dbReference type="Gene3D" id="3.40.50.1460">
    <property type="match status" value="1"/>
</dbReference>
<organism evidence="2 3">
    <name type="scientific">Bradyrhizobium japonicum</name>
    <dbReference type="NCBI Taxonomy" id="375"/>
    <lineage>
        <taxon>Bacteria</taxon>
        <taxon>Pseudomonadati</taxon>
        <taxon>Pseudomonadota</taxon>
        <taxon>Alphaproteobacteria</taxon>
        <taxon>Hyphomicrobiales</taxon>
        <taxon>Nitrobacteraceae</taxon>
        <taxon>Bradyrhizobium</taxon>
    </lineage>
</organism>
<dbReference type="Proteomes" id="UP000193335">
    <property type="component" value="Unassembled WGS sequence"/>
</dbReference>
<evidence type="ECO:0000259" key="1">
    <source>
        <dbReference type="Pfam" id="PF00656"/>
    </source>
</evidence>
<accession>A0A1Y2JWU3</accession>
<evidence type="ECO:0000313" key="2">
    <source>
        <dbReference type="EMBL" id="OSJ36549.1"/>
    </source>
</evidence>
<comment type="caution">
    <text evidence="2">The sequence shown here is derived from an EMBL/GenBank/DDBJ whole genome shotgun (WGS) entry which is preliminary data.</text>
</comment>
<dbReference type="GO" id="GO:0004197">
    <property type="term" value="F:cysteine-type endopeptidase activity"/>
    <property type="evidence" value="ECO:0007669"/>
    <property type="project" value="InterPro"/>
</dbReference>
<reference evidence="2 3" key="1">
    <citation type="submission" date="2017-03" db="EMBL/GenBank/DDBJ databases">
        <title>Whole genome sequences of fourteen strains of Bradyrhizobium canariense and one strain of Bradyrhizobium japonicum isolated from Lupinus (Papilionoideae: Genisteae) species in Algeria.</title>
        <authorList>
            <person name="Crovadore J."/>
            <person name="Chekireb D."/>
            <person name="Brachmann A."/>
            <person name="Chablais R."/>
            <person name="Cochard B."/>
            <person name="Lefort F."/>
        </authorList>
    </citation>
    <scope>NUCLEOTIDE SEQUENCE [LARGE SCALE GENOMIC DNA]</scope>
    <source>
        <strain evidence="2 3">UBMA197</strain>
    </source>
</reference>
<dbReference type="GO" id="GO:0006508">
    <property type="term" value="P:proteolysis"/>
    <property type="evidence" value="ECO:0007669"/>
    <property type="project" value="InterPro"/>
</dbReference>
<dbReference type="Pfam" id="PF00656">
    <property type="entry name" value="Peptidase_C14"/>
    <property type="match status" value="1"/>
</dbReference>
<dbReference type="AlphaFoldDB" id="A0A1Y2JWU3"/>
<dbReference type="RefSeq" id="WP_085398555.1">
    <property type="nucleotide sequence ID" value="NZ_NAFL01000189.1"/>
</dbReference>
<dbReference type="InterPro" id="IPR011600">
    <property type="entry name" value="Pept_C14_caspase"/>
</dbReference>
<sequence>MPLADRALVVGIDRYPAISALFGAENDAKAFHTWVTSSGQVDGRNTLLLTSSAFTAATNADEERPAKELIERFFTDIDNAAEANNQAGLGHQAGRRLWMFFSGHGFSPSLDKSAVLMANASLKRVHSVASMLWANRFYEGGWFDEVILFQDACRTRIDDVELAPPFLRIKQASLGQIRRRFYAFSAKDRLISKEKMFENDMRGVFSATLMQGLKGDARDPKTGAITTAQLKLFLQDNMKKSLSPAELDDDEIAKIPEVYDPDPFDILAAPAGWNAAPTFPLAIAVGNPGGRIWIEGAAFATVASVNEAPPVWSLTLPRGFYRVRYGGAEVTFEVTGALKADGSPAIEDVSI</sequence>
<name>A0A1Y2JWU3_BRAJP</name>
<gene>
    <name evidence="2" type="ORF">BSZ19_03730</name>
</gene>
<feature type="domain" description="Peptidase C14 caspase" evidence="1">
    <location>
        <begin position="6"/>
        <end position="225"/>
    </location>
</feature>
<proteinExistence type="predicted"/>